<proteinExistence type="predicted"/>
<organism evidence="1">
    <name type="scientific">Ligilactobacillus agilis</name>
    <dbReference type="NCBI Taxonomy" id="1601"/>
    <lineage>
        <taxon>Bacteria</taxon>
        <taxon>Bacillati</taxon>
        <taxon>Bacillota</taxon>
        <taxon>Bacilli</taxon>
        <taxon>Lactobacillales</taxon>
        <taxon>Lactobacillaceae</taxon>
        <taxon>Ligilactobacillus</taxon>
    </lineage>
</organism>
<accession>A0A6F9XJJ3</accession>
<evidence type="ECO:0000313" key="1">
    <source>
        <dbReference type="EMBL" id="GET05419.1"/>
    </source>
</evidence>
<name>A0A6F9XJJ3_9LACO</name>
<dbReference type="RefSeq" id="WP_172584258.1">
    <property type="nucleotide sequence ID" value="NZ_BLAM01000054.1"/>
</dbReference>
<protein>
    <submittedName>
        <fullName evidence="1">Uncharacterized protein</fullName>
    </submittedName>
</protein>
<reference evidence="1" key="1">
    <citation type="submission" date="2019-10" db="EMBL/GenBank/DDBJ databases">
        <title>Lactobacillus agilis SY212 Whole Genome Sequencing Project.</title>
        <authorList>
            <person name="Suzuki S."/>
            <person name="Endo A."/>
            <person name="Maeno S."/>
            <person name="Shiwa Y."/>
            <person name="Matsutani M."/>
            <person name="Kajikawa A."/>
        </authorList>
    </citation>
    <scope>NUCLEOTIDE SEQUENCE</scope>
    <source>
        <strain evidence="1">SY212</strain>
    </source>
</reference>
<dbReference type="EMBL" id="BLAM01000054">
    <property type="protein sequence ID" value="GET05419.1"/>
    <property type="molecule type" value="Genomic_DNA"/>
</dbReference>
<dbReference type="AlphaFoldDB" id="A0A6F9XJJ3"/>
<gene>
    <name evidence="1" type="ORF">SY212_04490</name>
</gene>
<comment type="caution">
    <text evidence="1">The sequence shown here is derived from an EMBL/GenBank/DDBJ whole genome shotgun (WGS) entry which is preliminary data.</text>
</comment>
<sequence length="262" mass="30657">MVDIDYTKLILGYDIPFREKVTIHVPTIKEIIDIGNGMYSLYTMPFTVSIRELFSPYPEIVDSIEEQFPTVWDAMLDEEGSNQVVKAMTGQNEFPLAAMMMQCLAWWTKSNVDDYQFLSNGKIVNEKLDWVIDFDMWNEFSAYIKVITMYQPNEDLTVGKGLLGSKHRQDLWRTLYKNRLKKQQAHSQSMGDKILILQAEMGTILDRQTIENMTYYQLMNYLNAFAHKEGALNQMMIYTSQKFDTQNMKLNDWRESVSLLKN</sequence>
<dbReference type="Proteomes" id="UP000494265">
    <property type="component" value="Unassembled WGS sequence"/>
</dbReference>